<sequence length="154" mass="17375">MKIERGFTLFETLIAMVLIVMLSGAGLTGWQRWQAQQQLWQTARQVRDYLVQLRNDANGHNREHIVSLRQAEGGWCLLTNDLADCQTKSSRVMTPRWPGIIVAEITPSLGFYGLRDTAWAGRIRLQSRAGEWLVIVSNGGRIRMCSSEGGDVCR</sequence>
<feature type="transmembrane region" description="Helical" evidence="2">
    <location>
        <begin position="12"/>
        <end position="30"/>
    </location>
</feature>
<comment type="caution">
    <text evidence="3">The sequence shown here is derived from an EMBL/GenBank/DDBJ whole genome shotgun (WGS) entry which is preliminary data.</text>
</comment>
<keyword evidence="2" id="KW-1133">Transmembrane helix</keyword>
<organism evidence="3 4">
    <name type="scientific">Pseudenterobacter timonensis</name>
    <dbReference type="NCBI Taxonomy" id="1755099"/>
    <lineage>
        <taxon>Bacteria</taxon>
        <taxon>Pseudomonadati</taxon>
        <taxon>Pseudomonadota</taxon>
        <taxon>Gammaproteobacteria</taxon>
        <taxon>Enterobacterales</taxon>
        <taxon>Enterobacteriaceae</taxon>
        <taxon>Pseudenterobacter</taxon>
    </lineage>
</organism>
<comment type="subcellular location">
    <subcellularLocation>
        <location evidence="1">Membrane</location>
        <topology evidence="1">Single-pass membrane protein</topology>
    </subcellularLocation>
</comment>
<protein>
    <submittedName>
        <fullName evidence="3">Prepilin peptidase-dependent protein</fullName>
    </submittedName>
</protein>
<evidence type="ECO:0000256" key="1">
    <source>
        <dbReference type="ARBA" id="ARBA00004167"/>
    </source>
</evidence>
<dbReference type="GO" id="GO:0016020">
    <property type="term" value="C:membrane"/>
    <property type="evidence" value="ECO:0007669"/>
    <property type="project" value="UniProtKB-SubCell"/>
</dbReference>
<dbReference type="SUPFAM" id="SSF54523">
    <property type="entry name" value="Pili subunits"/>
    <property type="match status" value="1"/>
</dbReference>
<dbReference type="NCBIfam" id="NF007800">
    <property type="entry name" value="PRK10506.1"/>
    <property type="match status" value="1"/>
</dbReference>
<gene>
    <name evidence="3" type="ORF">O7047_15100</name>
</gene>
<dbReference type="EMBL" id="JAQGEC010000013">
    <property type="protein sequence ID" value="MDR9891547.1"/>
    <property type="molecule type" value="Genomic_DNA"/>
</dbReference>
<keyword evidence="2" id="KW-0812">Transmembrane</keyword>
<dbReference type="InterPro" id="IPR045584">
    <property type="entry name" value="Pilin-like"/>
</dbReference>
<dbReference type="RefSeq" id="WP_310826742.1">
    <property type="nucleotide sequence ID" value="NZ_JAQGEC010000013.1"/>
</dbReference>
<dbReference type="Pfam" id="PF07963">
    <property type="entry name" value="N_methyl"/>
    <property type="match status" value="1"/>
</dbReference>
<dbReference type="NCBIfam" id="TIGR02532">
    <property type="entry name" value="IV_pilin_GFxxxE"/>
    <property type="match status" value="1"/>
</dbReference>
<evidence type="ECO:0000313" key="4">
    <source>
        <dbReference type="Proteomes" id="UP001248822"/>
    </source>
</evidence>
<evidence type="ECO:0000256" key="2">
    <source>
        <dbReference type="SAM" id="Phobius"/>
    </source>
</evidence>
<reference evidence="3" key="1">
    <citation type="submission" date="2022-12" db="EMBL/GenBank/DDBJ databases">
        <title>NDM-1 containing novel ST 2018 Pseudenterobacter timonensis.</title>
        <authorList>
            <person name="Halder G."/>
            <person name="Mandal S."/>
            <person name="Dutta S."/>
        </authorList>
    </citation>
    <scope>NUCLEOTIDE SEQUENCE</scope>
    <source>
        <strain evidence="3">CNCI147</strain>
    </source>
</reference>
<accession>A0AAE4DPZ6</accession>
<dbReference type="InterPro" id="IPR012902">
    <property type="entry name" value="N_methyl_site"/>
</dbReference>
<dbReference type="Proteomes" id="UP001248822">
    <property type="component" value="Unassembled WGS sequence"/>
</dbReference>
<proteinExistence type="predicted"/>
<keyword evidence="2" id="KW-0472">Membrane</keyword>
<name>A0AAE4DPZ6_9ENTR</name>
<dbReference type="AlphaFoldDB" id="A0AAE4DPZ6"/>
<evidence type="ECO:0000313" key="3">
    <source>
        <dbReference type="EMBL" id="MDR9891547.1"/>
    </source>
</evidence>